<keyword evidence="1" id="KW-1133">Transmembrane helix</keyword>
<dbReference type="AlphaFoldDB" id="A0AAU7VL80"/>
<keyword evidence="1" id="KW-0812">Transmembrane</keyword>
<dbReference type="RefSeq" id="WP_350343579.1">
    <property type="nucleotide sequence ID" value="NZ_CP158367.1"/>
</dbReference>
<gene>
    <name evidence="2" type="ORF">PRVXT_002890</name>
</gene>
<feature type="transmembrane region" description="Helical" evidence="1">
    <location>
        <begin position="29"/>
        <end position="47"/>
    </location>
</feature>
<evidence type="ECO:0000256" key="1">
    <source>
        <dbReference type="SAM" id="Phobius"/>
    </source>
</evidence>
<sequence length="53" mass="5551">MSQALIAVVAGCLVGFLFSKVNLPVPAPPNLAGLMGIAGIMIGYWLGDKIQFF</sequence>
<dbReference type="EMBL" id="CP158367">
    <property type="protein sequence ID" value="XBX74830.1"/>
    <property type="molecule type" value="Genomic_DNA"/>
</dbReference>
<protein>
    <submittedName>
        <fullName evidence="2">XapX domain-containing protein</fullName>
    </submittedName>
</protein>
<dbReference type="InterPro" id="IPR020017">
    <property type="entry name" value="XapX_domain"/>
</dbReference>
<reference evidence="2" key="1">
    <citation type="journal article" date="2013" name="Extremophiles">
        <title>Proteinivorax tanatarense gen. nov., sp. nov., an anaerobic, haloalkaliphilic, proteolytic bacterium isolated from a decaying algal bloom, and proposal of Proteinivoraceae fam. nov.</title>
        <authorList>
            <person name="Kevbrin V."/>
            <person name="Boltyanskaya Y."/>
            <person name="Zhilina T."/>
            <person name="Kolganova T."/>
            <person name="Lavrentjeva E."/>
            <person name="Kuznetsov B."/>
        </authorList>
    </citation>
    <scope>NUCLEOTIDE SEQUENCE</scope>
    <source>
        <strain evidence="2">Z-910T</strain>
    </source>
</reference>
<keyword evidence="1" id="KW-0472">Membrane</keyword>
<accession>A0AAU7VL80</accession>
<evidence type="ECO:0000313" key="2">
    <source>
        <dbReference type="EMBL" id="XBX74830.1"/>
    </source>
</evidence>
<reference evidence="2" key="2">
    <citation type="submission" date="2024-06" db="EMBL/GenBank/DDBJ databases">
        <authorList>
            <person name="Petrova K.O."/>
            <person name="Toshchakov S.V."/>
            <person name="Boltjanskaja Y.V."/>
            <person name="Kevbrin V."/>
        </authorList>
    </citation>
    <scope>NUCLEOTIDE SEQUENCE</scope>
    <source>
        <strain evidence="2">Z-910T</strain>
    </source>
</reference>
<organism evidence="2">
    <name type="scientific">Proteinivorax tanatarense</name>
    <dbReference type="NCBI Taxonomy" id="1260629"/>
    <lineage>
        <taxon>Bacteria</taxon>
        <taxon>Bacillati</taxon>
        <taxon>Bacillota</taxon>
        <taxon>Clostridia</taxon>
        <taxon>Eubacteriales</taxon>
        <taxon>Proteinivoracaceae</taxon>
        <taxon>Proteinivorax</taxon>
    </lineage>
</organism>
<name>A0AAU7VL80_9FIRM</name>
<proteinExistence type="predicted"/>
<dbReference type="NCBIfam" id="TIGR03510">
    <property type="entry name" value="XapX"/>
    <property type="match status" value="1"/>
</dbReference>